<name>X1TUY3_9ZZZZ</name>
<protein>
    <submittedName>
        <fullName evidence="2">Uncharacterized protein</fullName>
    </submittedName>
</protein>
<accession>X1TUY3</accession>
<reference evidence="2" key="1">
    <citation type="journal article" date="2014" name="Front. Microbiol.">
        <title>High frequency of phylogenetically diverse reductive dehalogenase-homologous genes in deep subseafloor sedimentary metagenomes.</title>
        <authorList>
            <person name="Kawai M."/>
            <person name="Futagami T."/>
            <person name="Toyoda A."/>
            <person name="Takaki Y."/>
            <person name="Nishi S."/>
            <person name="Hori S."/>
            <person name="Arai W."/>
            <person name="Tsubouchi T."/>
            <person name="Morono Y."/>
            <person name="Uchiyama I."/>
            <person name="Ito T."/>
            <person name="Fujiyama A."/>
            <person name="Inagaki F."/>
            <person name="Takami H."/>
        </authorList>
    </citation>
    <scope>NUCLEOTIDE SEQUENCE</scope>
    <source>
        <strain evidence="2">Expedition CK06-06</strain>
    </source>
</reference>
<dbReference type="EMBL" id="BARW01028082">
    <property type="protein sequence ID" value="GAJ09034.1"/>
    <property type="molecule type" value="Genomic_DNA"/>
</dbReference>
<evidence type="ECO:0000313" key="2">
    <source>
        <dbReference type="EMBL" id="GAJ09034.1"/>
    </source>
</evidence>
<comment type="caution">
    <text evidence="2">The sequence shown here is derived from an EMBL/GenBank/DDBJ whole genome shotgun (WGS) entry which is preliminary data.</text>
</comment>
<organism evidence="2">
    <name type="scientific">marine sediment metagenome</name>
    <dbReference type="NCBI Taxonomy" id="412755"/>
    <lineage>
        <taxon>unclassified sequences</taxon>
        <taxon>metagenomes</taxon>
        <taxon>ecological metagenomes</taxon>
    </lineage>
</organism>
<sequence>MLEEVLKRVLRAVFGDDSDISIINPMPVTDRALGKGLAGVINAIDILGDKTTTIYLQVGDGYACQFSSRSTDGAEKGEVGSGGGQDGISTAS</sequence>
<evidence type="ECO:0000256" key="1">
    <source>
        <dbReference type="SAM" id="MobiDB-lite"/>
    </source>
</evidence>
<proteinExistence type="predicted"/>
<feature type="region of interest" description="Disordered" evidence="1">
    <location>
        <begin position="67"/>
        <end position="92"/>
    </location>
</feature>
<feature type="non-terminal residue" evidence="2">
    <location>
        <position position="92"/>
    </location>
</feature>
<gene>
    <name evidence="2" type="ORF">S12H4_45420</name>
</gene>
<dbReference type="AlphaFoldDB" id="X1TUY3"/>